<dbReference type="Pfam" id="PF00361">
    <property type="entry name" value="Proton_antipo_M"/>
    <property type="match status" value="1"/>
</dbReference>
<feature type="transmembrane region" description="Helical" evidence="10">
    <location>
        <begin position="627"/>
        <end position="647"/>
    </location>
</feature>
<feature type="transmembrane region" description="Helical" evidence="10">
    <location>
        <begin position="456"/>
        <end position="479"/>
    </location>
</feature>
<dbReference type="PRINTS" id="PR01434">
    <property type="entry name" value="NADHDHGNASE5"/>
</dbReference>
<evidence type="ECO:0000259" key="15">
    <source>
        <dbReference type="Pfam" id="PF20501"/>
    </source>
</evidence>
<feature type="transmembrane region" description="Helical" evidence="10">
    <location>
        <begin position="205"/>
        <end position="230"/>
    </location>
</feature>
<feature type="domain" description="Na+/H+ antiporter MnhB subunit-related protein" evidence="13">
    <location>
        <begin position="812"/>
        <end position="935"/>
    </location>
</feature>
<evidence type="ECO:0000259" key="14">
    <source>
        <dbReference type="Pfam" id="PF13244"/>
    </source>
</evidence>
<feature type="transmembrane region" description="Helical" evidence="10">
    <location>
        <begin position="653"/>
        <end position="674"/>
    </location>
</feature>
<evidence type="ECO:0000256" key="6">
    <source>
        <dbReference type="ARBA" id="ARBA00022989"/>
    </source>
</evidence>
<feature type="transmembrane region" description="Helical" evidence="10">
    <location>
        <begin position="845"/>
        <end position="865"/>
    </location>
</feature>
<dbReference type="EMBL" id="FXUL01000026">
    <property type="protein sequence ID" value="SMP77328.1"/>
    <property type="molecule type" value="Genomic_DNA"/>
</dbReference>
<evidence type="ECO:0000259" key="12">
    <source>
        <dbReference type="Pfam" id="PF00662"/>
    </source>
</evidence>
<dbReference type="PANTHER" id="PTHR43373:SF1">
    <property type="entry name" value="NA(+)_H(+) ANTIPORTER SUBUNIT A"/>
    <property type="match status" value="1"/>
</dbReference>
<feature type="domain" description="MrpA C-terminal/MbhD" evidence="14">
    <location>
        <begin position="613"/>
        <end position="675"/>
    </location>
</feature>
<dbReference type="InterPro" id="IPR025383">
    <property type="entry name" value="MrpA_C/MbhD"/>
</dbReference>
<keyword evidence="3" id="KW-0050">Antiport</keyword>
<proteinExistence type="predicted"/>
<keyword evidence="8 10" id="KW-0472">Membrane</keyword>
<feature type="transmembrane region" description="Helical" evidence="10">
    <location>
        <begin position="408"/>
        <end position="435"/>
    </location>
</feature>
<feature type="transmembrane region" description="Helical" evidence="10">
    <location>
        <begin position="110"/>
        <end position="136"/>
    </location>
</feature>
<dbReference type="NCBIfam" id="NF009288">
    <property type="entry name" value="PRK12648.1"/>
    <property type="match status" value="1"/>
</dbReference>
<dbReference type="InterPro" id="IPR007182">
    <property type="entry name" value="MnhB"/>
</dbReference>
<dbReference type="InterPro" id="IPR001750">
    <property type="entry name" value="ND/Mrp_TM"/>
</dbReference>
<dbReference type="RefSeq" id="WP_283444945.1">
    <property type="nucleotide sequence ID" value="NZ_FXUL01000026.1"/>
</dbReference>
<comment type="caution">
    <text evidence="16">The sequence shown here is derived from an EMBL/GenBank/DDBJ whole genome shotgun (WGS) entry which is preliminary data.</text>
</comment>
<feature type="transmembrane region" description="Helical" evidence="10">
    <location>
        <begin position="270"/>
        <end position="291"/>
    </location>
</feature>
<gene>
    <name evidence="16" type="ORF">SAMN06295970_12662</name>
</gene>
<dbReference type="Pfam" id="PF00662">
    <property type="entry name" value="Proton_antipo_N"/>
    <property type="match status" value="1"/>
</dbReference>
<feature type="transmembrane region" description="Helical" evidence="10">
    <location>
        <begin position="499"/>
        <end position="520"/>
    </location>
</feature>
<protein>
    <submittedName>
        <fullName evidence="16">Multisubunit potassium/proton antiporter, PhaA subunit /multisubunit potassium/proton antiporter, PhaB subunit</fullName>
    </submittedName>
</protein>
<feature type="domain" description="NADH-Ubiquinone oxidoreductase (complex I) chain 5 N-terminal" evidence="12">
    <location>
        <begin position="66"/>
        <end position="110"/>
    </location>
</feature>
<dbReference type="Pfam" id="PF13244">
    <property type="entry name" value="MbhD"/>
    <property type="match status" value="1"/>
</dbReference>
<keyword evidence="2" id="KW-0813">Transport</keyword>
<evidence type="ECO:0000256" key="1">
    <source>
        <dbReference type="ARBA" id="ARBA00004651"/>
    </source>
</evidence>
<evidence type="ECO:0000256" key="4">
    <source>
        <dbReference type="ARBA" id="ARBA00022475"/>
    </source>
</evidence>
<dbReference type="InterPro" id="IPR050616">
    <property type="entry name" value="CPA3_Na-H_Antiporter_A"/>
</dbReference>
<feature type="transmembrane region" description="Helical" evidence="10">
    <location>
        <begin position="34"/>
        <end position="56"/>
    </location>
</feature>
<dbReference type="InterPro" id="IPR046806">
    <property type="entry name" value="MrpA_C/MbhE"/>
</dbReference>
<dbReference type="PANTHER" id="PTHR43373">
    <property type="entry name" value="NA(+)/H(+) ANTIPORTER SUBUNIT"/>
    <property type="match status" value="1"/>
</dbReference>
<feature type="transmembrane region" description="Helical" evidence="10">
    <location>
        <begin position="367"/>
        <end position="388"/>
    </location>
</feature>
<organism evidence="16 17">
    <name type="scientific">Noviherbaspirillum suwonense</name>
    <dbReference type="NCBI Taxonomy" id="1224511"/>
    <lineage>
        <taxon>Bacteria</taxon>
        <taxon>Pseudomonadati</taxon>
        <taxon>Pseudomonadota</taxon>
        <taxon>Betaproteobacteria</taxon>
        <taxon>Burkholderiales</taxon>
        <taxon>Oxalobacteraceae</taxon>
        <taxon>Noviherbaspirillum</taxon>
    </lineage>
</organism>
<feature type="transmembrane region" description="Helical" evidence="10">
    <location>
        <begin position="877"/>
        <end position="899"/>
    </location>
</feature>
<keyword evidence="5 9" id="KW-0812">Transmembrane</keyword>
<feature type="transmembrane region" description="Helical" evidence="10">
    <location>
        <begin position="699"/>
        <end position="717"/>
    </location>
</feature>
<feature type="transmembrane region" description="Helical" evidence="10">
    <location>
        <begin position="919"/>
        <end position="942"/>
    </location>
</feature>
<evidence type="ECO:0000313" key="16">
    <source>
        <dbReference type="EMBL" id="SMP77328.1"/>
    </source>
</evidence>
<feature type="transmembrane region" description="Helical" evidence="10">
    <location>
        <begin position="755"/>
        <end position="773"/>
    </location>
</feature>
<feature type="transmembrane region" description="Helical" evidence="10">
    <location>
        <begin position="77"/>
        <end position="98"/>
    </location>
</feature>
<evidence type="ECO:0000256" key="3">
    <source>
        <dbReference type="ARBA" id="ARBA00022449"/>
    </source>
</evidence>
<keyword evidence="6 10" id="KW-1133">Transmembrane helix</keyword>
<dbReference type="Pfam" id="PF20501">
    <property type="entry name" value="MbhE"/>
    <property type="match status" value="1"/>
</dbReference>
<dbReference type="Proteomes" id="UP001158049">
    <property type="component" value="Unassembled WGS sequence"/>
</dbReference>
<evidence type="ECO:0000256" key="9">
    <source>
        <dbReference type="RuleBase" id="RU000320"/>
    </source>
</evidence>
<evidence type="ECO:0000256" key="7">
    <source>
        <dbReference type="ARBA" id="ARBA00023065"/>
    </source>
</evidence>
<feature type="transmembrane region" description="Helical" evidence="10">
    <location>
        <begin position="162"/>
        <end position="185"/>
    </location>
</feature>
<feature type="domain" description="MrpA C-terminal/MbhE" evidence="15">
    <location>
        <begin position="693"/>
        <end position="789"/>
    </location>
</feature>
<feature type="transmembrane region" description="Helical" evidence="10">
    <location>
        <begin position="815"/>
        <end position="833"/>
    </location>
</feature>
<evidence type="ECO:0000259" key="13">
    <source>
        <dbReference type="Pfam" id="PF04039"/>
    </source>
</evidence>
<feature type="transmembrane region" description="Helical" evidence="10">
    <location>
        <begin position="242"/>
        <end position="264"/>
    </location>
</feature>
<evidence type="ECO:0000313" key="17">
    <source>
        <dbReference type="Proteomes" id="UP001158049"/>
    </source>
</evidence>
<dbReference type="InterPro" id="IPR001516">
    <property type="entry name" value="Proton_antipo_N"/>
</dbReference>
<feature type="domain" description="NADH:quinone oxidoreductase/Mrp antiporter transmembrane" evidence="11">
    <location>
        <begin position="126"/>
        <end position="404"/>
    </location>
</feature>
<comment type="subcellular location">
    <subcellularLocation>
        <location evidence="1">Cell membrane</location>
        <topology evidence="1">Multi-pass membrane protein</topology>
    </subcellularLocation>
    <subcellularLocation>
        <location evidence="9">Membrane</location>
        <topology evidence="9">Multi-pass membrane protein</topology>
    </subcellularLocation>
</comment>
<dbReference type="Pfam" id="PF04039">
    <property type="entry name" value="MnhB"/>
    <property type="match status" value="1"/>
</dbReference>
<feature type="transmembrane region" description="Helical" evidence="10">
    <location>
        <begin position="571"/>
        <end position="590"/>
    </location>
</feature>
<evidence type="ECO:0000259" key="11">
    <source>
        <dbReference type="Pfam" id="PF00361"/>
    </source>
</evidence>
<accession>A0ABY1QS65</accession>
<evidence type="ECO:0000256" key="10">
    <source>
        <dbReference type="SAM" id="Phobius"/>
    </source>
</evidence>
<name>A0ABY1QS65_9BURK</name>
<feature type="transmembrane region" description="Helical" evidence="10">
    <location>
        <begin position="602"/>
        <end position="620"/>
    </location>
</feature>
<sequence length="968" mass="105163">MLLLCLVLLPFVGSLLVAFLPAHARNRAAGLAGCTAFLGLLLAAYLYLWVGVGEVLRFEARWLPAYGLNFMLRMDGLAWLFSILVLGIGVLVILYARYYMSPEDPVPRFFAFLLAFMGAMLGVVLSGNLIQLVIFWELTSLTSFLLIGYWHHRIDVRRGARMAFTVTTIGGLCLLAGVLLLGRIVGSYDLDVVLAAGDVVRAHAWYVPALVLVALGALTKSAQFPFHFWLPHAMAAPTPVSAYLHSATMVKAGVFLLMRLWPVLSGTPEWTWLIGGAGVCTLLLGSFVAIFQHDLKGLLAYSTISHLGLITVLLGIGTPLSVVAAIFHTMNHAIFKASLFMAAGIIDHETGTRDMRVLRGLYKAIPFTAMLAIVASAAMAGVPLLNGFLSKEMFFAETVHVGGTENWWMSYAAVAMGIFSVAYSLRFISVFFGPLPDDLPKKPHEPPRWMRFPVEFLVLLCVVVGMVPELTVGHFLAFASVSVLGQDIPSYDLGIWHGFNLALMMSLVALSGGILFYVLLRKYYALASRNRVPLLHRLKGSQAYETTMLTLFLSASWLVDRLGTRRLQPQLLVIVVALVAIPLMLVRPLPQFAAPQLTDADPLFALMWMIGGACAIAAAWKAKYHRLAALLLVGGTGIATSMTFLWLSAPDLALTQLMVETVTTVLILLGLRWLPPRRMPQAFAEHAPRAVQVRRARDFVVALAGGLGLAAISYAVLTHPAPSKIGDYFVTRALPEGGGTNVVNVLLVDFRGFDTMGEITVLAIVALTVYALLRRFRPAPESVAIPSQQASDVDPAASQSPTQQARSGYLMIPSVYLRFLLPFMGIVVAYFFMRGHNLPGGGFVAGLIFATAIIVQYMIAGTAWVESHIRLRPHRWIAYGLLIACVTGLGAWVLGFPFLTSHTAHLHLPVLGDIHVPSAFLFDLGVFATVVGSTMLILVALAHQSVRSHRVPGGEPAAILAIPTEEIS</sequence>
<keyword evidence="17" id="KW-1185">Reference proteome</keyword>
<reference evidence="16 17" key="1">
    <citation type="submission" date="2017-05" db="EMBL/GenBank/DDBJ databases">
        <authorList>
            <person name="Varghese N."/>
            <person name="Submissions S."/>
        </authorList>
    </citation>
    <scope>NUCLEOTIDE SEQUENCE [LARGE SCALE GENOMIC DNA]</scope>
    <source>
        <strain evidence="16 17">DSM 26001</strain>
    </source>
</reference>
<keyword evidence="4" id="KW-1003">Cell membrane</keyword>
<evidence type="ECO:0000256" key="5">
    <source>
        <dbReference type="ARBA" id="ARBA00022692"/>
    </source>
</evidence>
<keyword evidence="7" id="KW-0406">Ion transport</keyword>
<evidence type="ECO:0000256" key="2">
    <source>
        <dbReference type="ARBA" id="ARBA00022448"/>
    </source>
</evidence>
<evidence type="ECO:0000256" key="8">
    <source>
        <dbReference type="ARBA" id="ARBA00023136"/>
    </source>
</evidence>